<evidence type="ECO:0000256" key="2">
    <source>
        <dbReference type="SAM" id="Phobius"/>
    </source>
</evidence>
<dbReference type="EMBL" id="QTTT01000001">
    <property type="protein sequence ID" value="REF00343.1"/>
    <property type="molecule type" value="Genomic_DNA"/>
</dbReference>
<dbReference type="Proteomes" id="UP000256661">
    <property type="component" value="Unassembled WGS sequence"/>
</dbReference>
<evidence type="ECO:0000313" key="4">
    <source>
        <dbReference type="Proteomes" id="UP000256661"/>
    </source>
</evidence>
<evidence type="ECO:0000313" key="3">
    <source>
        <dbReference type="EMBL" id="REF00343.1"/>
    </source>
</evidence>
<name>A0A3D9SWL1_9ACTN</name>
<gene>
    <name evidence="3" type="ORF">DFJ69_5875</name>
</gene>
<feature type="transmembrane region" description="Helical" evidence="2">
    <location>
        <begin position="76"/>
        <end position="95"/>
    </location>
</feature>
<keyword evidence="4" id="KW-1185">Reference proteome</keyword>
<dbReference type="RefSeq" id="WP_147312451.1">
    <property type="nucleotide sequence ID" value="NZ_QTTT01000001.1"/>
</dbReference>
<keyword evidence="2" id="KW-0812">Transmembrane</keyword>
<feature type="compositionally biased region" description="Basic and acidic residues" evidence="1">
    <location>
        <begin position="1"/>
        <end position="14"/>
    </location>
</feature>
<evidence type="ECO:0000256" key="1">
    <source>
        <dbReference type="SAM" id="MobiDB-lite"/>
    </source>
</evidence>
<organism evidence="3 4">
    <name type="scientific">Thermomonospora umbrina</name>
    <dbReference type="NCBI Taxonomy" id="111806"/>
    <lineage>
        <taxon>Bacteria</taxon>
        <taxon>Bacillati</taxon>
        <taxon>Actinomycetota</taxon>
        <taxon>Actinomycetes</taxon>
        <taxon>Streptosporangiales</taxon>
        <taxon>Thermomonosporaceae</taxon>
        <taxon>Thermomonospora</taxon>
    </lineage>
</organism>
<sequence length="104" mass="11155">MNHEPRTTNDRDPVRGQQVRRTGGIRHTVRELTSNQGTRLASRTSAVTAAVSAVAGIVPLLVIGWVLVWLGIPPLFAARALFFLGTAGAVALVVVQMRRASDGR</sequence>
<feature type="transmembrane region" description="Helical" evidence="2">
    <location>
        <begin position="46"/>
        <end position="70"/>
    </location>
</feature>
<reference evidence="3 4" key="1">
    <citation type="submission" date="2018-08" db="EMBL/GenBank/DDBJ databases">
        <title>Sequencing the genomes of 1000 actinobacteria strains.</title>
        <authorList>
            <person name="Klenk H.-P."/>
        </authorList>
    </citation>
    <scope>NUCLEOTIDE SEQUENCE [LARGE SCALE GENOMIC DNA]</scope>
    <source>
        <strain evidence="3 4">DSM 43927</strain>
    </source>
</reference>
<dbReference type="AlphaFoldDB" id="A0A3D9SWL1"/>
<protein>
    <submittedName>
        <fullName evidence="3">Uncharacterized protein</fullName>
    </submittedName>
</protein>
<comment type="caution">
    <text evidence="3">The sequence shown here is derived from an EMBL/GenBank/DDBJ whole genome shotgun (WGS) entry which is preliminary data.</text>
</comment>
<proteinExistence type="predicted"/>
<keyword evidence="2" id="KW-1133">Transmembrane helix</keyword>
<keyword evidence="2" id="KW-0472">Membrane</keyword>
<feature type="region of interest" description="Disordered" evidence="1">
    <location>
        <begin position="1"/>
        <end position="37"/>
    </location>
</feature>
<accession>A0A3D9SWL1</accession>